<name>A0AAD7U4H5_9APHY</name>
<sequence length="394" mass="44344">MFNNAPMINQIAAKDFEDESSSRPASPSGPPRERSPSDPCMPARLPSSGFLQREAERMAPKAVEAELERIRKSLEIPPPPSPKETEGENSQPNSPTASPRSKRKSFLDVLPSAFQAAKALRTASQSGGSRPWKAPEPYEILRAIERRDVMFLMEVRDRSFQSLVQKTGDVTPLIHAMRIEHTDMAIVLLGAFSRYINNLQDEDLEKAETKKLLKILRINLKIAIDYGLQKQQKDLMASFLQTLIMSEGDSWILLQTADVAVALRQGTEGKPVHNAEAAVRSFATKSLGQADFIASLEDYIANATADLVMMAAWSLVLQVVKGEPLPTYYFARDDRVYRAFVDRLEKHKEAIQTRVGRRLRWQLRVLELKLEGRNRTYRSKVELLAKELDEGEGI</sequence>
<evidence type="ECO:0000313" key="2">
    <source>
        <dbReference type="EMBL" id="KAJ8501471.1"/>
    </source>
</evidence>
<dbReference type="AlphaFoldDB" id="A0AAD7U4H5"/>
<feature type="compositionally biased region" description="Basic and acidic residues" evidence="1">
    <location>
        <begin position="53"/>
        <end position="74"/>
    </location>
</feature>
<gene>
    <name evidence="2" type="ORF">ONZ51_g582</name>
</gene>
<dbReference type="Proteomes" id="UP001215151">
    <property type="component" value="Unassembled WGS sequence"/>
</dbReference>
<protein>
    <submittedName>
        <fullName evidence="2">Uncharacterized protein</fullName>
    </submittedName>
</protein>
<proteinExistence type="predicted"/>
<keyword evidence="3" id="KW-1185">Reference proteome</keyword>
<evidence type="ECO:0000256" key="1">
    <source>
        <dbReference type="SAM" id="MobiDB-lite"/>
    </source>
</evidence>
<organism evidence="2 3">
    <name type="scientific">Trametes cubensis</name>
    <dbReference type="NCBI Taxonomy" id="1111947"/>
    <lineage>
        <taxon>Eukaryota</taxon>
        <taxon>Fungi</taxon>
        <taxon>Dikarya</taxon>
        <taxon>Basidiomycota</taxon>
        <taxon>Agaricomycotina</taxon>
        <taxon>Agaricomycetes</taxon>
        <taxon>Polyporales</taxon>
        <taxon>Polyporaceae</taxon>
        <taxon>Trametes</taxon>
    </lineage>
</organism>
<accession>A0AAD7U4H5</accession>
<evidence type="ECO:0000313" key="3">
    <source>
        <dbReference type="Proteomes" id="UP001215151"/>
    </source>
</evidence>
<feature type="compositionally biased region" description="Polar residues" evidence="1">
    <location>
        <begin position="88"/>
        <end position="99"/>
    </location>
</feature>
<comment type="caution">
    <text evidence="2">The sequence shown here is derived from an EMBL/GenBank/DDBJ whole genome shotgun (WGS) entry which is preliminary data.</text>
</comment>
<reference evidence="2" key="1">
    <citation type="submission" date="2022-11" db="EMBL/GenBank/DDBJ databases">
        <title>Genome Sequence of Cubamyces cubensis.</title>
        <authorList>
            <person name="Buettner E."/>
        </authorList>
    </citation>
    <scope>NUCLEOTIDE SEQUENCE</scope>
    <source>
        <strain evidence="2">MPL-01</strain>
    </source>
</reference>
<feature type="region of interest" description="Disordered" evidence="1">
    <location>
        <begin position="1"/>
        <end position="104"/>
    </location>
</feature>
<dbReference type="EMBL" id="JAPEVG010000007">
    <property type="protein sequence ID" value="KAJ8501471.1"/>
    <property type="molecule type" value="Genomic_DNA"/>
</dbReference>